<dbReference type="InterPro" id="IPR037272">
    <property type="entry name" value="SNS_sf"/>
</dbReference>
<keyword evidence="4" id="KW-0769">Symport</keyword>
<evidence type="ECO:0000256" key="4">
    <source>
        <dbReference type="ARBA" id="ARBA00022847"/>
    </source>
</evidence>
<evidence type="ECO:0000256" key="3">
    <source>
        <dbReference type="ARBA" id="ARBA00022692"/>
    </source>
</evidence>
<dbReference type="PROSITE" id="PS50267">
    <property type="entry name" value="NA_NEUROTRAN_SYMP_3"/>
    <property type="match status" value="1"/>
</dbReference>
<feature type="transmembrane region" description="Helical" evidence="8">
    <location>
        <begin position="353"/>
        <end position="371"/>
    </location>
</feature>
<dbReference type="GO" id="GO:0005886">
    <property type="term" value="C:plasma membrane"/>
    <property type="evidence" value="ECO:0007669"/>
    <property type="project" value="TreeGrafter"/>
</dbReference>
<organism evidence="9 10">
    <name type="scientific">Cylicocyclus nassatus</name>
    <name type="common">Nematode worm</name>
    <dbReference type="NCBI Taxonomy" id="53992"/>
    <lineage>
        <taxon>Eukaryota</taxon>
        <taxon>Metazoa</taxon>
        <taxon>Ecdysozoa</taxon>
        <taxon>Nematoda</taxon>
        <taxon>Chromadorea</taxon>
        <taxon>Rhabditida</taxon>
        <taxon>Rhabditina</taxon>
        <taxon>Rhabditomorpha</taxon>
        <taxon>Strongyloidea</taxon>
        <taxon>Strongylidae</taxon>
        <taxon>Cylicocyclus</taxon>
    </lineage>
</organism>
<name>A0AA36DV99_CYLNA</name>
<accession>A0AA36DV99</accession>
<feature type="transmembrane region" description="Helical" evidence="8">
    <location>
        <begin position="431"/>
        <end position="453"/>
    </location>
</feature>
<keyword evidence="5 8" id="KW-1133">Transmembrane helix</keyword>
<protein>
    <submittedName>
        <fullName evidence="9">Uncharacterized protein</fullName>
    </submittedName>
</protein>
<dbReference type="GO" id="GO:0015293">
    <property type="term" value="F:symporter activity"/>
    <property type="evidence" value="ECO:0007669"/>
    <property type="project" value="UniProtKB-KW"/>
</dbReference>
<evidence type="ECO:0000313" key="9">
    <source>
        <dbReference type="EMBL" id="CAJ0593446.1"/>
    </source>
</evidence>
<evidence type="ECO:0000256" key="2">
    <source>
        <dbReference type="ARBA" id="ARBA00022448"/>
    </source>
</evidence>
<feature type="transmembrane region" description="Helical" evidence="8">
    <location>
        <begin position="400"/>
        <end position="425"/>
    </location>
</feature>
<dbReference type="Pfam" id="PF00209">
    <property type="entry name" value="SNF"/>
    <property type="match status" value="2"/>
</dbReference>
<keyword evidence="10" id="KW-1185">Reference proteome</keyword>
<dbReference type="GO" id="GO:0006865">
    <property type="term" value="P:amino acid transport"/>
    <property type="evidence" value="ECO:0007669"/>
    <property type="project" value="TreeGrafter"/>
</dbReference>
<evidence type="ECO:0000313" key="10">
    <source>
        <dbReference type="Proteomes" id="UP001176961"/>
    </source>
</evidence>
<sequence length="576" mass="65240">MYGVAFPLLYLELALGQYTHSSVLSIFDRIAPIGFGIGVSALWAVLMSVIIGSYFQEVVLTLFYASFDLFTTELAYDNCVGRWCRANCQKIKRRCEELGEAGHLEGYSYSEDFDTTRHSYIGVGDTCVHNEIKYWNKVYTDGQGSFIHSLPELHFSHAYFENYTTLELYSWPHVSSLASAITAACAMAYILSLRRRWVAYIAYIYMSLMFTVTVSIVVIYAYMDPPDYPTSHVFEKPLKFFNTETWLTAIIMACLCLRLGYGGMIYLGSQNSFHNNVQTDAMVITIIVSFIYVSQAMLHALVRDAFLLEAMGGDHQVFLATVQAANDFTLKSNRAGTKLIALFAASFETFRNMHAPLVMLLAVFGFFSALIRKMICVDVIYTALMDYWSFVQSKDIRSSVIILICLCSTVLGFISYCVNCFVIDISMETIVLPNVTCILILAELFVVCGLYGTRRFSNNISTMIEGKLSAIGGENWVNQITGFITMAMLKAVIPVAILYALITYMGADRTNMQFYDVMWQCVLLSPIGICAIIKVAYFYRHRMSYWRLFMPDTELWGPRATANRLLAEKNEKLVRY</sequence>
<keyword evidence="6 8" id="KW-0472">Membrane</keyword>
<evidence type="ECO:0000256" key="8">
    <source>
        <dbReference type="SAM" id="Phobius"/>
    </source>
</evidence>
<dbReference type="SUPFAM" id="SSF161070">
    <property type="entry name" value="SNF-like"/>
    <property type="match status" value="1"/>
</dbReference>
<dbReference type="PANTHER" id="PTHR11616:SF240">
    <property type="entry name" value="BLOATED TUBULES, ISOFORM B-RELATED"/>
    <property type="match status" value="1"/>
</dbReference>
<feature type="transmembrane region" description="Helical" evidence="8">
    <location>
        <begin position="30"/>
        <end position="55"/>
    </location>
</feature>
<proteinExistence type="predicted"/>
<dbReference type="InterPro" id="IPR000175">
    <property type="entry name" value="Na/ntran_symport"/>
</dbReference>
<keyword evidence="3 8" id="KW-0812">Transmembrane</keyword>
<feature type="transmembrane region" description="Helical" evidence="8">
    <location>
        <begin position="203"/>
        <end position="223"/>
    </location>
</feature>
<dbReference type="PANTHER" id="PTHR11616">
    <property type="entry name" value="SODIUM/CHLORIDE DEPENDENT TRANSPORTER"/>
    <property type="match status" value="1"/>
</dbReference>
<feature type="disulfide bond" evidence="7">
    <location>
        <begin position="79"/>
        <end position="88"/>
    </location>
</feature>
<evidence type="ECO:0000256" key="1">
    <source>
        <dbReference type="ARBA" id="ARBA00004141"/>
    </source>
</evidence>
<dbReference type="EMBL" id="CATQJL010000112">
    <property type="protein sequence ID" value="CAJ0593446.1"/>
    <property type="molecule type" value="Genomic_DNA"/>
</dbReference>
<dbReference type="Proteomes" id="UP001176961">
    <property type="component" value="Unassembled WGS sequence"/>
</dbReference>
<gene>
    <name evidence="9" type="ORF">CYNAS_LOCUS5429</name>
</gene>
<evidence type="ECO:0000256" key="6">
    <source>
        <dbReference type="ARBA" id="ARBA00023136"/>
    </source>
</evidence>
<comment type="subcellular location">
    <subcellularLocation>
        <location evidence="1">Membrane</location>
        <topology evidence="1">Multi-pass membrane protein</topology>
    </subcellularLocation>
</comment>
<feature type="transmembrane region" description="Helical" evidence="8">
    <location>
        <begin position="246"/>
        <end position="269"/>
    </location>
</feature>
<feature type="transmembrane region" description="Helical" evidence="8">
    <location>
        <begin position="281"/>
        <end position="302"/>
    </location>
</feature>
<reference evidence="9" key="1">
    <citation type="submission" date="2023-07" db="EMBL/GenBank/DDBJ databases">
        <authorList>
            <consortium name="CYATHOMIX"/>
        </authorList>
    </citation>
    <scope>NUCLEOTIDE SEQUENCE</scope>
    <source>
        <strain evidence="9">N/A</strain>
    </source>
</reference>
<feature type="transmembrane region" description="Helical" evidence="8">
    <location>
        <begin position="171"/>
        <end position="191"/>
    </location>
</feature>
<feature type="transmembrane region" description="Helical" evidence="8">
    <location>
        <begin position="517"/>
        <end position="539"/>
    </location>
</feature>
<evidence type="ECO:0000256" key="5">
    <source>
        <dbReference type="ARBA" id="ARBA00022989"/>
    </source>
</evidence>
<dbReference type="GO" id="GO:0035725">
    <property type="term" value="P:sodium ion transmembrane transport"/>
    <property type="evidence" value="ECO:0007669"/>
    <property type="project" value="TreeGrafter"/>
</dbReference>
<keyword evidence="7" id="KW-1015">Disulfide bond</keyword>
<feature type="transmembrane region" description="Helical" evidence="8">
    <location>
        <begin position="487"/>
        <end position="505"/>
    </location>
</feature>
<comment type="caution">
    <text evidence="9">The sequence shown here is derived from an EMBL/GenBank/DDBJ whole genome shotgun (WGS) entry which is preliminary data.</text>
</comment>
<dbReference type="AlphaFoldDB" id="A0AA36DV99"/>
<keyword evidence="2" id="KW-0813">Transport</keyword>
<evidence type="ECO:0000256" key="7">
    <source>
        <dbReference type="PIRSR" id="PIRSR600175-2"/>
    </source>
</evidence>